<organism evidence="3 4">
    <name type="scientific">Dioscorea zingiberensis</name>
    <dbReference type="NCBI Taxonomy" id="325984"/>
    <lineage>
        <taxon>Eukaryota</taxon>
        <taxon>Viridiplantae</taxon>
        <taxon>Streptophyta</taxon>
        <taxon>Embryophyta</taxon>
        <taxon>Tracheophyta</taxon>
        <taxon>Spermatophyta</taxon>
        <taxon>Magnoliopsida</taxon>
        <taxon>Liliopsida</taxon>
        <taxon>Dioscoreales</taxon>
        <taxon>Dioscoreaceae</taxon>
        <taxon>Dioscorea</taxon>
    </lineage>
</organism>
<evidence type="ECO:0000313" key="4">
    <source>
        <dbReference type="Proteomes" id="UP001085076"/>
    </source>
</evidence>
<accession>A0A9D5DD91</accession>
<dbReference type="AlphaFoldDB" id="A0A9D5DD91"/>
<protein>
    <recommendedName>
        <fullName evidence="2">C2 domain-containing protein</fullName>
    </recommendedName>
</protein>
<keyword evidence="4" id="KW-1185">Reference proteome</keyword>
<proteinExistence type="predicted"/>
<dbReference type="EMBL" id="JAGGNH010000001">
    <property type="protein sequence ID" value="KAJ0989474.1"/>
    <property type="molecule type" value="Genomic_DNA"/>
</dbReference>
<dbReference type="Proteomes" id="UP001085076">
    <property type="component" value="Miscellaneous, Linkage group lg01"/>
</dbReference>
<dbReference type="PANTHER" id="PTHR32246">
    <property type="entry name" value="INGRESSION PROTEIN FIC1"/>
    <property type="match status" value="1"/>
</dbReference>
<evidence type="ECO:0000259" key="2">
    <source>
        <dbReference type="PROSITE" id="PS50004"/>
    </source>
</evidence>
<dbReference type="InterPro" id="IPR000008">
    <property type="entry name" value="C2_dom"/>
</dbReference>
<dbReference type="PANTHER" id="PTHR32246:SF173">
    <property type="entry name" value="C2 DOMAIN-CONTAINING PROTEIN"/>
    <property type="match status" value="1"/>
</dbReference>
<dbReference type="PROSITE" id="PS50004">
    <property type="entry name" value="C2"/>
    <property type="match status" value="1"/>
</dbReference>
<reference evidence="3" key="1">
    <citation type="submission" date="2021-03" db="EMBL/GenBank/DDBJ databases">
        <authorList>
            <person name="Li Z."/>
            <person name="Yang C."/>
        </authorList>
    </citation>
    <scope>NUCLEOTIDE SEQUENCE</scope>
    <source>
        <strain evidence="3">Dzin_1.0</strain>
        <tissue evidence="3">Leaf</tissue>
    </source>
</reference>
<name>A0A9D5DD91_9LILI</name>
<feature type="domain" description="C2" evidence="2">
    <location>
        <begin position="3"/>
        <end position="125"/>
    </location>
</feature>
<dbReference type="OrthoDB" id="761837at2759"/>
<evidence type="ECO:0000256" key="1">
    <source>
        <dbReference type="SAM" id="Phobius"/>
    </source>
</evidence>
<dbReference type="Gene3D" id="2.60.40.150">
    <property type="entry name" value="C2 domain"/>
    <property type="match status" value="1"/>
</dbReference>
<keyword evidence="1" id="KW-1133">Transmembrane helix</keyword>
<dbReference type="SUPFAM" id="SSF49562">
    <property type="entry name" value="C2 domain (Calcium/lipid-binding domain, CaLB)"/>
    <property type="match status" value="1"/>
</dbReference>
<keyword evidence="1" id="KW-0812">Transmembrane</keyword>
<sequence>MGKRGESPENAIERHEAGVAAGDEATLELTVVAADGLKDTTFFPKSRHLATAWIDPRFKKSTKSLYRNPKLHFPISLEALQNPSSSLTIQVLSSRIPFRTEKLLGSATLPLSDLRIGGDVIAAALRRPSGRVAGTLRLSARVMWYLEVAPAACCVTGVPSVPGVLGEVEGSDFLQRLEPSAPPLPLIGSPILPMRPPDEMSGAPSGPPVNDGQRAWRSFLVGLVSGTVAAALVGVAGLSEG</sequence>
<dbReference type="InterPro" id="IPR035892">
    <property type="entry name" value="C2_domain_sf"/>
</dbReference>
<feature type="transmembrane region" description="Helical" evidence="1">
    <location>
        <begin position="219"/>
        <end position="238"/>
    </location>
</feature>
<keyword evidence="1" id="KW-0472">Membrane</keyword>
<comment type="caution">
    <text evidence="3">The sequence shown here is derived from an EMBL/GenBank/DDBJ whole genome shotgun (WGS) entry which is preliminary data.</text>
</comment>
<evidence type="ECO:0000313" key="3">
    <source>
        <dbReference type="EMBL" id="KAJ0989474.1"/>
    </source>
</evidence>
<reference evidence="3" key="2">
    <citation type="journal article" date="2022" name="Hortic Res">
        <title>The genome of Dioscorea zingiberensis sheds light on the biosynthesis, origin and evolution of the medicinally important diosgenin saponins.</title>
        <authorList>
            <person name="Li Y."/>
            <person name="Tan C."/>
            <person name="Li Z."/>
            <person name="Guo J."/>
            <person name="Li S."/>
            <person name="Chen X."/>
            <person name="Wang C."/>
            <person name="Dai X."/>
            <person name="Yang H."/>
            <person name="Song W."/>
            <person name="Hou L."/>
            <person name="Xu J."/>
            <person name="Tong Z."/>
            <person name="Xu A."/>
            <person name="Yuan X."/>
            <person name="Wang W."/>
            <person name="Yang Q."/>
            <person name="Chen L."/>
            <person name="Sun Z."/>
            <person name="Wang K."/>
            <person name="Pan B."/>
            <person name="Chen J."/>
            <person name="Bao Y."/>
            <person name="Liu F."/>
            <person name="Qi X."/>
            <person name="Gang D.R."/>
            <person name="Wen J."/>
            <person name="Li J."/>
        </authorList>
    </citation>
    <scope>NUCLEOTIDE SEQUENCE</scope>
    <source>
        <strain evidence="3">Dzin_1.0</strain>
    </source>
</reference>
<gene>
    <name evidence="3" type="ORF">J5N97_007830</name>
</gene>